<evidence type="ECO:0000256" key="14">
    <source>
        <dbReference type="PROSITE-ProRule" id="PRU00175"/>
    </source>
</evidence>
<sequence length="167" mass="18056">MNNAIETTDAIHDEGGRSIGSFGYGIGISVGLLAILAIITYGSCICTPRRSAVNRHPSAHGSSIDTTTNDGSTHIQEGLDEATLLTYPKLLYSDAKLHKGDPIASGCSICLAEYKDTDMLRLLPDFSHLFHQKCVDPWFKLHRTCPICRTSPLPTPLAEFLPSAPDS</sequence>
<evidence type="ECO:0000256" key="7">
    <source>
        <dbReference type="ARBA" id="ARBA00022723"/>
    </source>
</evidence>
<evidence type="ECO:0000256" key="2">
    <source>
        <dbReference type="ARBA" id="ARBA00004167"/>
    </source>
</evidence>
<protein>
    <recommendedName>
        <fullName evidence="4">RING-type E3 ubiquitin transferase</fullName>
        <ecNumber evidence="4">2.3.2.27</ecNumber>
    </recommendedName>
</protein>
<accession>A0ABC8UIT3</accession>
<evidence type="ECO:0000256" key="6">
    <source>
        <dbReference type="ARBA" id="ARBA00022692"/>
    </source>
</evidence>
<evidence type="ECO:0000256" key="8">
    <source>
        <dbReference type="ARBA" id="ARBA00022771"/>
    </source>
</evidence>
<evidence type="ECO:0000256" key="11">
    <source>
        <dbReference type="ARBA" id="ARBA00022989"/>
    </source>
</evidence>
<dbReference type="InterPro" id="IPR013083">
    <property type="entry name" value="Znf_RING/FYVE/PHD"/>
</dbReference>
<comment type="pathway">
    <text evidence="3">Protein modification; protein ubiquitination.</text>
</comment>
<evidence type="ECO:0000259" key="16">
    <source>
        <dbReference type="PROSITE" id="PS50089"/>
    </source>
</evidence>
<evidence type="ECO:0000313" key="18">
    <source>
        <dbReference type="Proteomes" id="UP001642360"/>
    </source>
</evidence>
<evidence type="ECO:0000256" key="1">
    <source>
        <dbReference type="ARBA" id="ARBA00000900"/>
    </source>
</evidence>
<dbReference type="Proteomes" id="UP001642360">
    <property type="component" value="Unassembled WGS sequence"/>
</dbReference>
<comment type="subcellular location">
    <subcellularLocation>
        <location evidence="2">Membrane</location>
        <topology evidence="2">Single-pass membrane protein</topology>
    </subcellularLocation>
</comment>
<dbReference type="Gene3D" id="3.30.40.10">
    <property type="entry name" value="Zinc/RING finger domain, C3HC4 (zinc finger)"/>
    <property type="match status" value="1"/>
</dbReference>
<dbReference type="EMBL" id="CAUOFW020007880">
    <property type="protein sequence ID" value="CAK9180950.1"/>
    <property type="molecule type" value="Genomic_DNA"/>
</dbReference>
<keyword evidence="12 15" id="KW-0472">Membrane</keyword>
<dbReference type="GO" id="GO:0016020">
    <property type="term" value="C:membrane"/>
    <property type="evidence" value="ECO:0007669"/>
    <property type="project" value="UniProtKB-SubCell"/>
</dbReference>
<comment type="caution">
    <text evidence="17">The sequence shown here is derived from an EMBL/GenBank/DDBJ whole genome shotgun (WGS) entry which is preliminary data.</text>
</comment>
<dbReference type="GO" id="GO:0008270">
    <property type="term" value="F:zinc ion binding"/>
    <property type="evidence" value="ECO:0007669"/>
    <property type="project" value="UniProtKB-KW"/>
</dbReference>
<dbReference type="SUPFAM" id="SSF57850">
    <property type="entry name" value="RING/U-box"/>
    <property type="match status" value="1"/>
</dbReference>
<keyword evidence="8 14" id="KW-0863">Zinc-finger</keyword>
<comment type="catalytic activity">
    <reaction evidence="1">
        <text>S-ubiquitinyl-[E2 ubiquitin-conjugating enzyme]-L-cysteine + [acceptor protein]-L-lysine = [E2 ubiquitin-conjugating enzyme]-L-cysteine + N(6)-ubiquitinyl-[acceptor protein]-L-lysine.</text>
        <dbReference type="EC" id="2.3.2.27"/>
    </reaction>
</comment>
<keyword evidence="11 15" id="KW-1133">Transmembrane helix</keyword>
<evidence type="ECO:0000256" key="4">
    <source>
        <dbReference type="ARBA" id="ARBA00012483"/>
    </source>
</evidence>
<dbReference type="EC" id="2.3.2.27" evidence="4"/>
<dbReference type="PANTHER" id="PTHR46719:SF15">
    <property type="entry name" value="RING-H2 FINGER PROTEIN ATL70-LIKE"/>
    <property type="match status" value="1"/>
</dbReference>
<keyword evidence="10" id="KW-0862">Zinc</keyword>
<dbReference type="Pfam" id="PF13639">
    <property type="entry name" value="zf-RING_2"/>
    <property type="match status" value="1"/>
</dbReference>
<dbReference type="SMART" id="SM00184">
    <property type="entry name" value="RING"/>
    <property type="match status" value="1"/>
</dbReference>
<feature type="transmembrane region" description="Helical" evidence="15">
    <location>
        <begin position="22"/>
        <end position="46"/>
    </location>
</feature>
<gene>
    <name evidence="17" type="ORF">ILEXP_LOCUS50974</name>
</gene>
<name>A0ABC8UIT3_9AQUA</name>
<dbReference type="GO" id="GO:0061630">
    <property type="term" value="F:ubiquitin protein ligase activity"/>
    <property type="evidence" value="ECO:0007669"/>
    <property type="project" value="UniProtKB-EC"/>
</dbReference>
<keyword evidence="6 15" id="KW-0812">Transmembrane</keyword>
<keyword evidence="18" id="KW-1185">Reference proteome</keyword>
<evidence type="ECO:0000256" key="13">
    <source>
        <dbReference type="ARBA" id="ARBA00024209"/>
    </source>
</evidence>
<evidence type="ECO:0000256" key="12">
    <source>
        <dbReference type="ARBA" id="ARBA00023136"/>
    </source>
</evidence>
<feature type="domain" description="RING-type" evidence="16">
    <location>
        <begin position="107"/>
        <end position="149"/>
    </location>
</feature>
<dbReference type="PANTHER" id="PTHR46719">
    <property type="entry name" value="TRANSCRIPTION FACTOR C2H2 FAMILY-RELATED"/>
    <property type="match status" value="1"/>
</dbReference>
<dbReference type="CDD" id="cd16454">
    <property type="entry name" value="RING-H2_PA-TM-RING"/>
    <property type="match status" value="1"/>
</dbReference>
<dbReference type="InterPro" id="IPR001841">
    <property type="entry name" value="Znf_RING"/>
</dbReference>
<organism evidence="17 18">
    <name type="scientific">Ilex paraguariensis</name>
    <name type="common">yerba mate</name>
    <dbReference type="NCBI Taxonomy" id="185542"/>
    <lineage>
        <taxon>Eukaryota</taxon>
        <taxon>Viridiplantae</taxon>
        <taxon>Streptophyta</taxon>
        <taxon>Embryophyta</taxon>
        <taxon>Tracheophyta</taxon>
        <taxon>Spermatophyta</taxon>
        <taxon>Magnoliopsida</taxon>
        <taxon>eudicotyledons</taxon>
        <taxon>Gunneridae</taxon>
        <taxon>Pentapetalae</taxon>
        <taxon>asterids</taxon>
        <taxon>campanulids</taxon>
        <taxon>Aquifoliales</taxon>
        <taxon>Aquifoliaceae</taxon>
        <taxon>Ilex</taxon>
    </lineage>
</organism>
<keyword evidence="7" id="KW-0479">Metal-binding</keyword>
<reference evidence="17 18" key="1">
    <citation type="submission" date="2024-02" db="EMBL/GenBank/DDBJ databases">
        <authorList>
            <person name="Vignale AGUSTIN F."/>
            <person name="Sosa J E."/>
            <person name="Modenutti C."/>
        </authorList>
    </citation>
    <scope>NUCLEOTIDE SEQUENCE [LARGE SCALE GENOMIC DNA]</scope>
</reference>
<evidence type="ECO:0000256" key="3">
    <source>
        <dbReference type="ARBA" id="ARBA00004906"/>
    </source>
</evidence>
<dbReference type="InterPro" id="IPR045899">
    <property type="entry name" value="ATL71-like"/>
</dbReference>
<evidence type="ECO:0000256" key="5">
    <source>
        <dbReference type="ARBA" id="ARBA00022679"/>
    </source>
</evidence>
<keyword evidence="5" id="KW-0808">Transferase</keyword>
<dbReference type="FunFam" id="3.30.40.10:FF:000187">
    <property type="entry name" value="E3 ubiquitin-protein ligase ATL6"/>
    <property type="match status" value="1"/>
</dbReference>
<dbReference type="AlphaFoldDB" id="A0ABC8UIT3"/>
<evidence type="ECO:0000256" key="9">
    <source>
        <dbReference type="ARBA" id="ARBA00022786"/>
    </source>
</evidence>
<keyword evidence="9" id="KW-0833">Ubl conjugation pathway</keyword>
<evidence type="ECO:0000256" key="15">
    <source>
        <dbReference type="SAM" id="Phobius"/>
    </source>
</evidence>
<comment type="similarity">
    <text evidence="13">Belongs to the RING-type zinc finger family. ATL subfamily.</text>
</comment>
<evidence type="ECO:0000256" key="10">
    <source>
        <dbReference type="ARBA" id="ARBA00022833"/>
    </source>
</evidence>
<proteinExistence type="inferred from homology"/>
<evidence type="ECO:0000313" key="17">
    <source>
        <dbReference type="EMBL" id="CAK9180950.1"/>
    </source>
</evidence>
<dbReference type="PROSITE" id="PS50089">
    <property type="entry name" value="ZF_RING_2"/>
    <property type="match status" value="1"/>
</dbReference>